<gene>
    <name evidence="1" type="ORF">LEMA_P024840.1</name>
</gene>
<reference evidence="2" key="1">
    <citation type="journal article" date="2011" name="Nat. Commun.">
        <title>Effector diversification within compartments of the Leptosphaeria maculans genome affected by Repeat-Induced Point mutations.</title>
        <authorList>
            <person name="Rouxel T."/>
            <person name="Grandaubert J."/>
            <person name="Hane J.K."/>
            <person name="Hoede C."/>
            <person name="van de Wouw A.P."/>
            <person name="Couloux A."/>
            <person name="Dominguez V."/>
            <person name="Anthouard V."/>
            <person name="Bally P."/>
            <person name="Bourras S."/>
            <person name="Cozijnsen A.J."/>
            <person name="Ciuffetti L.M."/>
            <person name="Degrave A."/>
            <person name="Dilmaghani A."/>
            <person name="Duret L."/>
            <person name="Fudal I."/>
            <person name="Goodwin S.B."/>
            <person name="Gout L."/>
            <person name="Glaser N."/>
            <person name="Linglin J."/>
            <person name="Kema G.H.J."/>
            <person name="Lapalu N."/>
            <person name="Lawrence C.B."/>
            <person name="May K."/>
            <person name="Meyer M."/>
            <person name="Ollivier B."/>
            <person name="Poulain J."/>
            <person name="Schoch C.L."/>
            <person name="Simon A."/>
            <person name="Spatafora J.W."/>
            <person name="Stachowiak A."/>
            <person name="Turgeon B.G."/>
            <person name="Tyler B.M."/>
            <person name="Vincent D."/>
            <person name="Weissenbach J."/>
            <person name="Amselem J."/>
            <person name="Quesneville H."/>
            <person name="Oliver R.P."/>
            <person name="Wincker P."/>
            <person name="Balesdent M.-H."/>
            <person name="Howlett B.J."/>
        </authorList>
    </citation>
    <scope>NUCLEOTIDE SEQUENCE [LARGE SCALE GENOMIC DNA]</scope>
    <source>
        <strain evidence="2">JN3 / isolate v23.1.3 / race Av1-4-5-6-7-8</strain>
    </source>
</reference>
<dbReference type="Proteomes" id="UP000002668">
    <property type="component" value="Genome"/>
</dbReference>
<name>E4ZXC2_LEPMJ</name>
<accession>E4ZXC2</accession>
<dbReference type="AlphaFoldDB" id="E4ZXC2"/>
<dbReference type="VEuPathDB" id="FungiDB:LEMA_P024840.1"/>
<sequence>MPQTLCRLLRRGITERATILTCPRLLIFLECIHCLFNLCAQIDTMKRSFMHLLPTALTIPPQPIQTALRPLLLQDHPHRILESHGIMRRIRRQEEHVPLVNMDIAELLVSRAADDHDGDRVVVHAIIVDWGFEHVGVFCDPVCEGQIQVSESCFSGAVLWGCPPAGGWVKWRCEVAAEVFTGACGEFCQNPLAACSIRRKAIAVIFVALHSFGRLV</sequence>
<proteinExistence type="predicted"/>
<organism evidence="2">
    <name type="scientific">Leptosphaeria maculans (strain JN3 / isolate v23.1.3 / race Av1-4-5-6-7-8)</name>
    <name type="common">Blackleg fungus</name>
    <name type="synonym">Phoma lingam</name>
    <dbReference type="NCBI Taxonomy" id="985895"/>
    <lineage>
        <taxon>Eukaryota</taxon>
        <taxon>Fungi</taxon>
        <taxon>Dikarya</taxon>
        <taxon>Ascomycota</taxon>
        <taxon>Pezizomycotina</taxon>
        <taxon>Dothideomycetes</taxon>
        <taxon>Pleosporomycetidae</taxon>
        <taxon>Pleosporales</taxon>
        <taxon>Pleosporineae</taxon>
        <taxon>Leptosphaeriaceae</taxon>
        <taxon>Plenodomus</taxon>
        <taxon>Plenodomus lingam/Leptosphaeria maculans species complex</taxon>
    </lineage>
</organism>
<evidence type="ECO:0000313" key="1">
    <source>
        <dbReference type="EMBL" id="CBX95332.1"/>
    </source>
</evidence>
<dbReference type="InParanoid" id="E4ZXC2"/>
<keyword evidence="2" id="KW-1185">Reference proteome</keyword>
<dbReference type="EMBL" id="FP929127">
    <property type="protein sequence ID" value="CBX95332.1"/>
    <property type="molecule type" value="Genomic_DNA"/>
</dbReference>
<protein>
    <submittedName>
        <fullName evidence="1">Predicted protein</fullName>
    </submittedName>
</protein>
<dbReference type="HOGENOM" id="CLU_1277820_0_0_1"/>
<evidence type="ECO:0000313" key="2">
    <source>
        <dbReference type="Proteomes" id="UP000002668"/>
    </source>
</evidence>